<dbReference type="PANTHER" id="PTHR33991:SF1">
    <property type="entry name" value="DNA REPAIR PROTEIN RECO"/>
    <property type="match status" value="1"/>
</dbReference>
<dbReference type="EMBL" id="QKTX01000017">
    <property type="protein sequence ID" value="PZV78558.1"/>
    <property type="molecule type" value="Genomic_DNA"/>
</dbReference>
<dbReference type="AlphaFoldDB" id="A0A326RLK3"/>
<comment type="function">
    <text evidence="4">Involved in DNA repair and RecF pathway recombination.</text>
</comment>
<dbReference type="GO" id="GO:0006302">
    <property type="term" value="P:double-strand break repair"/>
    <property type="evidence" value="ECO:0007669"/>
    <property type="project" value="TreeGrafter"/>
</dbReference>
<dbReference type="PANTHER" id="PTHR33991">
    <property type="entry name" value="DNA REPAIR PROTEIN RECO"/>
    <property type="match status" value="1"/>
</dbReference>
<dbReference type="Pfam" id="PF11967">
    <property type="entry name" value="RecO_N"/>
    <property type="match status" value="1"/>
</dbReference>
<organism evidence="6 7">
    <name type="scientific">Algoriphagus aquaeductus</name>
    <dbReference type="NCBI Taxonomy" id="475299"/>
    <lineage>
        <taxon>Bacteria</taxon>
        <taxon>Pseudomonadati</taxon>
        <taxon>Bacteroidota</taxon>
        <taxon>Cytophagia</taxon>
        <taxon>Cytophagales</taxon>
        <taxon>Cyclobacteriaceae</taxon>
        <taxon>Algoriphagus</taxon>
    </lineage>
</organism>
<evidence type="ECO:0000256" key="4">
    <source>
        <dbReference type="HAMAP-Rule" id="MF_00201"/>
    </source>
</evidence>
<accession>A0A326RLK3</accession>
<dbReference type="HAMAP" id="MF_00201">
    <property type="entry name" value="RecO"/>
    <property type="match status" value="1"/>
</dbReference>
<dbReference type="Proteomes" id="UP000248917">
    <property type="component" value="Unassembled WGS sequence"/>
</dbReference>
<dbReference type="GO" id="GO:0043590">
    <property type="term" value="C:bacterial nucleoid"/>
    <property type="evidence" value="ECO:0007669"/>
    <property type="project" value="TreeGrafter"/>
</dbReference>
<protein>
    <recommendedName>
        <fullName evidence="4">DNA repair protein RecO</fullName>
    </recommendedName>
    <alternativeName>
        <fullName evidence="4">Recombination protein O</fullName>
    </alternativeName>
</protein>
<evidence type="ECO:0000256" key="3">
    <source>
        <dbReference type="ARBA" id="ARBA00023204"/>
    </source>
</evidence>
<dbReference type="InterPro" id="IPR003717">
    <property type="entry name" value="RecO"/>
</dbReference>
<keyword evidence="2 4" id="KW-0233">DNA recombination</keyword>
<feature type="domain" description="DNA replication/recombination mediator RecO N-terminal" evidence="5">
    <location>
        <begin position="1"/>
        <end position="80"/>
    </location>
</feature>
<dbReference type="RefSeq" id="WP_111394583.1">
    <property type="nucleotide sequence ID" value="NZ_JBKBOX010000013.1"/>
</dbReference>
<dbReference type="Gene3D" id="2.40.50.140">
    <property type="entry name" value="Nucleic acid-binding proteins"/>
    <property type="match status" value="1"/>
</dbReference>
<dbReference type="OrthoDB" id="9789152at2"/>
<dbReference type="SUPFAM" id="SSF50249">
    <property type="entry name" value="Nucleic acid-binding proteins"/>
    <property type="match status" value="1"/>
</dbReference>
<evidence type="ECO:0000313" key="7">
    <source>
        <dbReference type="Proteomes" id="UP000248917"/>
    </source>
</evidence>
<evidence type="ECO:0000259" key="5">
    <source>
        <dbReference type="Pfam" id="PF11967"/>
    </source>
</evidence>
<dbReference type="NCBIfam" id="TIGR00613">
    <property type="entry name" value="reco"/>
    <property type="match status" value="1"/>
</dbReference>
<keyword evidence="3 4" id="KW-0234">DNA repair</keyword>
<dbReference type="Pfam" id="PF02565">
    <property type="entry name" value="RecO_C"/>
    <property type="match status" value="1"/>
</dbReference>
<comment type="similarity">
    <text evidence="4">Belongs to the RecO family.</text>
</comment>
<proteinExistence type="inferred from homology"/>
<dbReference type="InterPro" id="IPR022572">
    <property type="entry name" value="DNA_rep/recomb_RecO_N"/>
</dbReference>
<evidence type="ECO:0000313" key="6">
    <source>
        <dbReference type="EMBL" id="PZV78558.1"/>
    </source>
</evidence>
<keyword evidence="7" id="KW-1185">Reference proteome</keyword>
<dbReference type="InterPro" id="IPR012340">
    <property type="entry name" value="NA-bd_OB-fold"/>
</dbReference>
<evidence type="ECO:0000256" key="1">
    <source>
        <dbReference type="ARBA" id="ARBA00022763"/>
    </source>
</evidence>
<name>A0A326RLK3_9BACT</name>
<dbReference type="GO" id="GO:0006310">
    <property type="term" value="P:DNA recombination"/>
    <property type="evidence" value="ECO:0007669"/>
    <property type="project" value="UniProtKB-UniRule"/>
</dbReference>
<evidence type="ECO:0000256" key="2">
    <source>
        <dbReference type="ARBA" id="ARBA00023172"/>
    </source>
</evidence>
<dbReference type="InterPro" id="IPR037278">
    <property type="entry name" value="ARFGAP/RecO"/>
</dbReference>
<comment type="caution">
    <text evidence="6">The sequence shown here is derived from an EMBL/GenBank/DDBJ whole genome shotgun (WGS) entry which is preliminary data.</text>
</comment>
<dbReference type="SUPFAM" id="SSF57863">
    <property type="entry name" value="ArfGap/RecO-like zinc finger"/>
    <property type="match status" value="1"/>
</dbReference>
<reference evidence="6 7" key="1">
    <citation type="submission" date="2018-06" db="EMBL/GenBank/DDBJ databases">
        <title>Genomic Encyclopedia of Archaeal and Bacterial Type Strains, Phase II (KMG-II): from individual species to whole genera.</title>
        <authorList>
            <person name="Goeker M."/>
        </authorList>
    </citation>
    <scope>NUCLEOTIDE SEQUENCE [LARGE SCALE GENOMIC DNA]</scope>
    <source>
        <strain evidence="6 7">T4</strain>
    </source>
</reference>
<sequence>MLKKTQGIVLNYLKYKETSIIVKIFTRELGLKSYLVHGVRTQGKGSKIALYQPLTLLDLVVYDKENSGLQRISEAKILHPHRLIPFDFARTSIALFMTEVINRSIYEGYQNDWLFDFLVESISTLDRQDCIVGHFPLVFLVEKAKYLGFAPETAGGFLVESVHHPFPAEEMVPALSYLESLIEDRFLCQFKISVAIRRKLLDHLLDFHSEHLDQASPIKSLPIIRQLMS</sequence>
<keyword evidence="1 4" id="KW-0227">DNA damage</keyword>
<gene>
    <name evidence="4" type="primary">recO</name>
    <name evidence="6" type="ORF">CLV31_11766</name>
</gene>